<proteinExistence type="predicted"/>
<comment type="subcellular location">
    <subcellularLocation>
        <location evidence="1">Cell membrane</location>
        <topology evidence="1">Multi-pass membrane protein</topology>
    </subcellularLocation>
</comment>
<dbReference type="InterPro" id="IPR006726">
    <property type="entry name" value="PHBA_efflux_AaeB/fusaric-R"/>
</dbReference>
<sequence length="625" mass="69046">MYPAACVFRPAGNIMRTLTAAIGQPFNKSALAWLLAPSVPDVLFALRTASAACLSLLIAMWMELDSPQWAPLTVWVVALSSRGESLSKARWRIVGTLIGCCAAFVLIAAFPQEPGLFFCSLALWIGVCCGLATFGTGYRAYGLLVTSFTSAIVASGAIMQPDNIFDIAMARSSYIILGIVCEATLAVVFMPGLQEQAQKRLLERLSTTLLSTNQSIASLIHRPRAITLEPALSALLNANARAEYDALEMGPHSHAADHARAAFAGMITMLARGYGLALTHQLTPTNHTMLADEAVIRQHIQACMHPKSGDHFRFRLQSRRHAVEAMDNGIRACLGILGAWLVWEVTAWPAGPTFFSFVSLVYGLLATRENPLLAAAPFFKGALWCGLIAALYALLVIPAITAPELLVLLLFIPMIIGGLAARHTQTAGYAFSFNMFLPVLLGPANQGRFDEQSFFNTTLAFLGAVLFTRWTFLIIFPFRLDSHMRRTRRWIEKSLNHLARTGDKTQPHIWLSRNAESLVRIINTSKALPQEKTEQYIQEQILYMVKGLYLIFLRDTVKDKTFPDALKTELKKILRIWASGSSMRMQQTQDLLNRLKQKDVIPSAPDQALIQKICTYLHVLAAPMK</sequence>
<feature type="transmembrane region" description="Helical" evidence="7">
    <location>
        <begin position="115"/>
        <end position="134"/>
    </location>
</feature>
<keyword evidence="2" id="KW-0813">Transport</keyword>
<feature type="transmembrane region" description="Helical" evidence="7">
    <location>
        <begin position="458"/>
        <end position="480"/>
    </location>
</feature>
<comment type="caution">
    <text evidence="8">The sequence shown here is derived from an EMBL/GenBank/DDBJ whole genome shotgun (WGS) entry which is preliminary data.</text>
</comment>
<evidence type="ECO:0000256" key="5">
    <source>
        <dbReference type="ARBA" id="ARBA00022989"/>
    </source>
</evidence>
<evidence type="ECO:0000313" key="9">
    <source>
        <dbReference type="Proteomes" id="UP000018454"/>
    </source>
</evidence>
<feature type="transmembrane region" description="Helical" evidence="7">
    <location>
        <begin position="405"/>
        <end position="421"/>
    </location>
</feature>
<keyword evidence="6 7" id="KW-0472">Membrane</keyword>
<dbReference type="PANTHER" id="PTHR30509">
    <property type="entry name" value="P-HYDROXYBENZOIC ACID EFFLUX PUMP SUBUNIT-RELATED"/>
    <property type="match status" value="1"/>
</dbReference>
<dbReference type="GO" id="GO:0005886">
    <property type="term" value="C:plasma membrane"/>
    <property type="evidence" value="ECO:0007669"/>
    <property type="project" value="UniProtKB-SubCell"/>
</dbReference>
<evidence type="ECO:0000256" key="7">
    <source>
        <dbReference type="SAM" id="Phobius"/>
    </source>
</evidence>
<evidence type="ECO:0000256" key="3">
    <source>
        <dbReference type="ARBA" id="ARBA00022475"/>
    </source>
</evidence>
<keyword evidence="5 7" id="KW-1133">Transmembrane helix</keyword>
<dbReference type="GO" id="GO:0022857">
    <property type="term" value="F:transmembrane transporter activity"/>
    <property type="evidence" value="ECO:0007669"/>
    <property type="project" value="InterPro"/>
</dbReference>
<evidence type="ECO:0000256" key="4">
    <source>
        <dbReference type="ARBA" id="ARBA00022692"/>
    </source>
</evidence>
<gene>
    <name evidence="8" type="primary">ydhK</name>
    <name evidence="8" type="ORF">APO_0893</name>
</gene>
<accession>F1YSJ6</accession>
<dbReference type="Proteomes" id="UP000018454">
    <property type="component" value="Unassembled WGS sequence"/>
</dbReference>
<name>F1YSJ6_9PROT</name>
<feature type="transmembrane region" description="Helical" evidence="7">
    <location>
        <begin position="378"/>
        <end position="399"/>
    </location>
</feature>
<dbReference type="AlphaFoldDB" id="F1YSJ6"/>
<feature type="transmembrane region" description="Helical" evidence="7">
    <location>
        <begin position="141"/>
        <end position="160"/>
    </location>
</feature>
<keyword evidence="3" id="KW-1003">Cell membrane</keyword>
<reference evidence="8 9" key="1">
    <citation type="journal article" date="2011" name="Science">
        <title>Drosophila microbiome modulates host developmental and metabolic homeostasis via insulin signaling.</title>
        <authorList>
            <person name="Shin S.C."/>
            <person name="Kim S.H."/>
            <person name="You H."/>
            <person name="Kim B."/>
            <person name="Kim A.C."/>
            <person name="Lee K.A."/>
            <person name="Yoon J.H."/>
            <person name="Ryu J.H."/>
            <person name="Lee W.J."/>
        </authorList>
    </citation>
    <scope>NUCLEOTIDE SEQUENCE [LARGE SCALE GENOMIC DNA]</scope>
    <source>
        <strain evidence="8 9">DM001</strain>
    </source>
</reference>
<evidence type="ECO:0000256" key="6">
    <source>
        <dbReference type="ARBA" id="ARBA00023136"/>
    </source>
</evidence>
<evidence type="ECO:0000256" key="2">
    <source>
        <dbReference type="ARBA" id="ARBA00022448"/>
    </source>
</evidence>
<feature type="transmembrane region" description="Helical" evidence="7">
    <location>
        <begin position="91"/>
        <end position="109"/>
    </location>
</feature>
<protein>
    <submittedName>
        <fullName evidence="8">Putative transporter</fullName>
    </submittedName>
</protein>
<feature type="transmembrane region" description="Helical" evidence="7">
    <location>
        <begin position="172"/>
        <end position="193"/>
    </location>
</feature>
<organism evidence="8 9">
    <name type="scientific">Acetobacter pomorum DM001</name>
    <dbReference type="NCBI Taxonomy" id="945681"/>
    <lineage>
        <taxon>Bacteria</taxon>
        <taxon>Pseudomonadati</taxon>
        <taxon>Pseudomonadota</taxon>
        <taxon>Alphaproteobacteria</taxon>
        <taxon>Acetobacterales</taxon>
        <taxon>Acetobacteraceae</taxon>
        <taxon>Acetobacter</taxon>
    </lineage>
</organism>
<dbReference type="PANTHER" id="PTHR30509:SF9">
    <property type="entry name" value="MULTIDRUG RESISTANCE PROTEIN MDTO"/>
    <property type="match status" value="1"/>
</dbReference>
<dbReference type="EMBL" id="AEUP01000021">
    <property type="protein sequence ID" value="EGE48329.1"/>
    <property type="molecule type" value="Genomic_DNA"/>
</dbReference>
<evidence type="ECO:0000313" key="8">
    <source>
        <dbReference type="EMBL" id="EGE48329.1"/>
    </source>
</evidence>
<evidence type="ECO:0000256" key="1">
    <source>
        <dbReference type="ARBA" id="ARBA00004651"/>
    </source>
</evidence>
<keyword evidence="4 7" id="KW-0812">Transmembrane</keyword>
<dbReference type="Pfam" id="PF04632">
    <property type="entry name" value="FUSC"/>
    <property type="match status" value="1"/>
</dbReference>